<dbReference type="InterPro" id="IPR010994">
    <property type="entry name" value="RuvA_2-like"/>
</dbReference>
<dbReference type="Proteomes" id="UP000440716">
    <property type="component" value="Unassembled WGS sequence"/>
</dbReference>
<reference evidence="9 11" key="2">
    <citation type="submission" date="2019-12" db="EMBL/GenBank/DDBJ databases">
        <title>Whole-genome sequencing of Allorhizobium vitis.</title>
        <authorList>
            <person name="Gan H.M."/>
            <person name="Szegedi E."/>
            <person name="Burr T."/>
            <person name="Savka M.A."/>
        </authorList>
    </citation>
    <scope>NUCLEOTIDE SEQUENCE [LARGE SCALE GENOMIC DNA]</scope>
    <source>
        <strain evidence="9 11">CG415</strain>
    </source>
</reference>
<dbReference type="EMBL" id="WPHU01000002">
    <property type="protein sequence ID" value="MVA55649.1"/>
    <property type="molecule type" value="Genomic_DNA"/>
</dbReference>
<dbReference type="Proteomes" id="UP000436911">
    <property type="component" value="Unassembled WGS sequence"/>
</dbReference>
<evidence type="ECO:0000256" key="2">
    <source>
        <dbReference type="ARBA" id="ARBA00022723"/>
    </source>
</evidence>
<dbReference type="NCBIfam" id="NF000642">
    <property type="entry name" value="PRK00024.1"/>
    <property type="match status" value="1"/>
</dbReference>
<evidence type="ECO:0000256" key="1">
    <source>
        <dbReference type="ARBA" id="ARBA00022670"/>
    </source>
</evidence>
<dbReference type="Pfam" id="PF04002">
    <property type="entry name" value="RadC"/>
    <property type="match status" value="1"/>
</dbReference>
<dbReference type="Gene3D" id="3.40.140.10">
    <property type="entry name" value="Cytidine Deaminase, domain 2"/>
    <property type="match status" value="1"/>
</dbReference>
<dbReference type="PROSITE" id="PS01302">
    <property type="entry name" value="UPF0758"/>
    <property type="match status" value="1"/>
</dbReference>
<dbReference type="Gene3D" id="1.10.150.20">
    <property type="entry name" value="5' to 3' exonuclease, C-terminal subdomain"/>
    <property type="match status" value="1"/>
</dbReference>
<dbReference type="CDD" id="cd08071">
    <property type="entry name" value="MPN_DUF2466"/>
    <property type="match status" value="1"/>
</dbReference>
<dbReference type="GO" id="GO:0006508">
    <property type="term" value="P:proteolysis"/>
    <property type="evidence" value="ECO:0007669"/>
    <property type="project" value="UniProtKB-KW"/>
</dbReference>
<evidence type="ECO:0000313" key="11">
    <source>
        <dbReference type="Proteomes" id="UP000440716"/>
    </source>
</evidence>
<keyword evidence="1" id="KW-0645">Protease</keyword>
<dbReference type="SUPFAM" id="SSF102712">
    <property type="entry name" value="JAB1/MPN domain"/>
    <property type="match status" value="1"/>
</dbReference>
<dbReference type="GO" id="GO:0046872">
    <property type="term" value="F:metal ion binding"/>
    <property type="evidence" value="ECO:0007669"/>
    <property type="project" value="UniProtKB-KW"/>
</dbReference>
<organism evidence="9 11">
    <name type="scientific">Agrobacterium vitis</name>
    <name type="common">Rhizobium vitis</name>
    <dbReference type="NCBI Taxonomy" id="373"/>
    <lineage>
        <taxon>Bacteria</taxon>
        <taxon>Pseudomonadati</taxon>
        <taxon>Pseudomonadota</taxon>
        <taxon>Alphaproteobacteria</taxon>
        <taxon>Hyphomicrobiales</taxon>
        <taxon>Rhizobiaceae</taxon>
        <taxon>Rhizobium/Agrobacterium group</taxon>
        <taxon>Agrobacterium</taxon>
    </lineage>
</organism>
<dbReference type="AlphaFoldDB" id="A0A368NYY1"/>
<evidence type="ECO:0000256" key="5">
    <source>
        <dbReference type="ARBA" id="ARBA00023049"/>
    </source>
</evidence>
<accession>A0A368NYY1</accession>
<evidence type="ECO:0000313" key="8">
    <source>
        <dbReference type="EMBL" id="KAA3526773.1"/>
    </source>
</evidence>
<dbReference type="NCBIfam" id="TIGR00608">
    <property type="entry name" value="radc"/>
    <property type="match status" value="1"/>
</dbReference>
<dbReference type="PROSITE" id="PS50249">
    <property type="entry name" value="MPN"/>
    <property type="match status" value="1"/>
</dbReference>
<evidence type="ECO:0000259" key="7">
    <source>
        <dbReference type="PROSITE" id="PS50249"/>
    </source>
</evidence>
<evidence type="ECO:0000256" key="6">
    <source>
        <dbReference type="RuleBase" id="RU003797"/>
    </source>
</evidence>
<evidence type="ECO:0000256" key="4">
    <source>
        <dbReference type="ARBA" id="ARBA00022833"/>
    </source>
</evidence>
<keyword evidence="3" id="KW-0378">Hydrolase</keyword>
<comment type="caution">
    <text evidence="9">The sequence shown here is derived from an EMBL/GenBank/DDBJ whole genome shotgun (WGS) entry which is preliminary data.</text>
</comment>
<comment type="similarity">
    <text evidence="6">Belongs to the UPF0758 family.</text>
</comment>
<proteinExistence type="inferred from homology"/>
<gene>
    <name evidence="9" type="primary">radC</name>
    <name evidence="8" type="ORF">DXT89_15165</name>
    <name evidence="9" type="ORF">GOZ88_05910</name>
</gene>
<reference evidence="8 10" key="1">
    <citation type="submission" date="2018-08" db="EMBL/GenBank/DDBJ databases">
        <title>Genome sequencing of Agrobacterium vitis strain ICMP 10754.</title>
        <authorList>
            <person name="Visnovsky S.B."/>
            <person name="Pitman A.R."/>
        </authorList>
    </citation>
    <scope>NUCLEOTIDE SEQUENCE [LARGE SCALE GENOMIC DNA]</scope>
    <source>
        <strain evidence="8 10">ICMP 10754</strain>
    </source>
</reference>
<dbReference type="OrthoDB" id="9804482at2"/>
<keyword evidence="4" id="KW-0862">Zinc</keyword>
<feature type="domain" description="MPN" evidence="7">
    <location>
        <begin position="139"/>
        <end position="261"/>
    </location>
</feature>
<dbReference type="PANTHER" id="PTHR30471:SF3">
    <property type="entry name" value="UPF0758 PROTEIN YEES-RELATED"/>
    <property type="match status" value="1"/>
</dbReference>
<dbReference type="GO" id="GO:0008237">
    <property type="term" value="F:metallopeptidase activity"/>
    <property type="evidence" value="ECO:0007669"/>
    <property type="project" value="UniProtKB-KW"/>
</dbReference>
<evidence type="ECO:0000313" key="10">
    <source>
        <dbReference type="Proteomes" id="UP000436911"/>
    </source>
</evidence>
<dbReference type="InterPro" id="IPR001405">
    <property type="entry name" value="UPF0758"/>
</dbReference>
<sequence>MPDQDESFDYEQDERGFFAEQVQKPKAMKKVPDTSVKQPEHYHGHRERLRLRFKEKGDEALADYEVLELLLFRLIPRRDTKPIAKALLDRFGSLAGVFGAKHSLLQEVKGVGEAVALDLKLISSAAQRMLKSELKGKQILSSWSSVIDYCHAAMAYETTEQFRILFLDKRNTLIADEVQGRGTVDHTPVYPREVVKRALELSATAIILVHNHPSGDPTPSRADIEMTKTIIDTAKPLGITVHDHVIIGKQGHASLKGLRLI</sequence>
<name>A0A368NYY1_AGRVI</name>
<dbReference type="InterPro" id="IPR037518">
    <property type="entry name" value="MPN"/>
</dbReference>
<dbReference type="EMBL" id="QUSG01000007">
    <property type="protein sequence ID" value="KAA3526773.1"/>
    <property type="molecule type" value="Genomic_DNA"/>
</dbReference>
<dbReference type="InterPro" id="IPR020891">
    <property type="entry name" value="UPF0758_CS"/>
</dbReference>
<dbReference type="PANTHER" id="PTHR30471">
    <property type="entry name" value="DNA REPAIR PROTEIN RADC"/>
    <property type="match status" value="1"/>
</dbReference>
<dbReference type="InterPro" id="IPR025657">
    <property type="entry name" value="RadC_JAB"/>
</dbReference>
<keyword evidence="5" id="KW-0482">Metalloprotease</keyword>
<dbReference type="SUPFAM" id="SSF47781">
    <property type="entry name" value="RuvA domain 2-like"/>
    <property type="match status" value="1"/>
</dbReference>
<evidence type="ECO:0000313" key="9">
    <source>
        <dbReference type="EMBL" id="MVA55649.1"/>
    </source>
</evidence>
<evidence type="ECO:0000256" key="3">
    <source>
        <dbReference type="ARBA" id="ARBA00022801"/>
    </source>
</evidence>
<keyword evidence="2" id="KW-0479">Metal-binding</keyword>
<protein>
    <submittedName>
        <fullName evidence="9">DNA repair protein RadC</fullName>
    </submittedName>
</protein>